<dbReference type="AlphaFoldDB" id="A0A559K4W7"/>
<reference evidence="1 2" key="1">
    <citation type="submission" date="2019-07" db="EMBL/GenBank/DDBJ databases">
        <authorList>
            <person name="Kim J."/>
        </authorList>
    </citation>
    <scope>NUCLEOTIDE SEQUENCE [LARGE SCALE GENOMIC DNA]</scope>
    <source>
        <strain evidence="1 2">JC52</strain>
    </source>
</reference>
<comment type="caution">
    <text evidence="1">The sequence shown here is derived from an EMBL/GenBank/DDBJ whole genome shotgun (WGS) entry which is preliminary data.</text>
</comment>
<evidence type="ECO:0000313" key="1">
    <source>
        <dbReference type="EMBL" id="TVY07185.1"/>
    </source>
</evidence>
<name>A0A559K4W7_9BACL</name>
<evidence type="ECO:0000313" key="2">
    <source>
        <dbReference type="Proteomes" id="UP000317036"/>
    </source>
</evidence>
<dbReference type="RefSeq" id="WP_144852276.1">
    <property type="nucleotide sequence ID" value="NZ_VNJI01000041.1"/>
</dbReference>
<gene>
    <name evidence="1" type="ORF">FPZ49_25075</name>
</gene>
<keyword evidence="2" id="KW-1185">Reference proteome</keyword>
<dbReference type="EMBL" id="VNJI01000041">
    <property type="protein sequence ID" value="TVY07185.1"/>
    <property type="molecule type" value="Genomic_DNA"/>
</dbReference>
<sequence>MFVISNNSRKEIIKAQKEINIMVQLILSLREENTSLKNQLNHVLLEVAKLTKAENAVEETQS</sequence>
<organism evidence="1 2">
    <name type="scientific">Paenibacillus cremeus</name>
    <dbReference type="NCBI Taxonomy" id="2163881"/>
    <lineage>
        <taxon>Bacteria</taxon>
        <taxon>Bacillati</taxon>
        <taxon>Bacillota</taxon>
        <taxon>Bacilli</taxon>
        <taxon>Bacillales</taxon>
        <taxon>Paenibacillaceae</taxon>
        <taxon>Paenibacillus</taxon>
    </lineage>
</organism>
<protein>
    <submittedName>
        <fullName evidence="1">Uncharacterized protein</fullName>
    </submittedName>
</protein>
<accession>A0A559K4W7</accession>
<dbReference type="Proteomes" id="UP000317036">
    <property type="component" value="Unassembled WGS sequence"/>
</dbReference>
<proteinExistence type="predicted"/>